<evidence type="ECO:0000256" key="2">
    <source>
        <dbReference type="ARBA" id="ARBA00008226"/>
    </source>
</evidence>
<reference evidence="13" key="1">
    <citation type="submission" date="2020-09" db="EMBL/GenBank/DDBJ databases">
        <authorList>
            <person name="Blom J."/>
        </authorList>
    </citation>
    <scope>NUCLEOTIDE SEQUENCE</scope>
    <source>
        <strain evidence="13">No.713</strain>
    </source>
</reference>
<dbReference type="PROSITE" id="PS50861">
    <property type="entry name" value="AA_TRNA_LIGASE_II_GLYAB"/>
    <property type="match status" value="1"/>
</dbReference>
<keyword evidence="14" id="KW-1185">Reference proteome</keyword>
<keyword evidence="4 10" id="KW-0436">Ligase</keyword>
<evidence type="ECO:0000256" key="4">
    <source>
        <dbReference type="ARBA" id="ARBA00022598"/>
    </source>
</evidence>
<evidence type="ECO:0000313" key="14">
    <source>
        <dbReference type="Proteomes" id="UP001153719"/>
    </source>
</evidence>
<dbReference type="Pfam" id="PF05746">
    <property type="entry name" value="DALR_1"/>
    <property type="match status" value="1"/>
</dbReference>
<dbReference type="GO" id="GO:0005829">
    <property type="term" value="C:cytosol"/>
    <property type="evidence" value="ECO:0007669"/>
    <property type="project" value="TreeGrafter"/>
</dbReference>
<comment type="similarity">
    <text evidence="2 10">Belongs to the class-II aminoacyl-tRNA synthetase family.</text>
</comment>
<dbReference type="PRINTS" id="PR01045">
    <property type="entry name" value="TRNASYNTHGB"/>
</dbReference>
<dbReference type="HAMAP" id="MF_00255">
    <property type="entry name" value="Gly_tRNA_synth_beta"/>
    <property type="match status" value="1"/>
</dbReference>
<sequence length="717" mass="80322">MVSFLLEVGTEELPATFVETAIQQWQQKISVSLKEQFLTFESVHVWGTPRRLAVLIEGLPSHQPDREEEIKGPPASTAFKDGKPTPAAEGFIKKQGVTLEDLEIRPTSKGDFVFVLKKIPGPLTADILAKLTLEWISKLEGKRFMRWGDGDLKFPRPIRWLITLLDDQILPVTLVSGSEEIKSDRISQGHRVLHPEPITISEAKTYAESIRKGFIEVDPQERIQTIQKEVKIAANSVGGQAEIPEDLLAEVVNLVEWPTAVVGTFDQEFLNLPAEVIKTVMVTHQRYFPVLTTETQNSLLLKPYFITISNGDPAKSDLIAAGNERVIRARLADGQFFYKSDLKTPLESYLPALEAVTFQENLGSVRDKVNRIGKIANWIADQLNVNESDRNLIQRAALLCKADLVTQMVYEFPELQGVMGEKYAREGGEPEAVATAIFEHYLPRSATDNLPQTLVGRVLGLADKLDTLVSIFGLGMLPTGSSDPFALRRAANAVINIIWSADLSLNLYQLLKQISADFVNTFPNAMLGLTHQLDDFFLQRIRTLLQDEKAIDYDLVNAVLGDNDLEYKERALQDLLDVRDRALFLQTIRNDGTLDQIYETVNRSTRLAKHGDLGTLELQPDKKVKPDLFQKSSEQEFYQALVQLVPKTQASQTTRNYRQLVEALAEITPTVSSFFDGPESVLVMDDDPNIQRNRLNLLGLLRNHARVLADFGAIVKS</sequence>
<evidence type="ECO:0000256" key="9">
    <source>
        <dbReference type="ARBA" id="ARBA00047937"/>
    </source>
</evidence>
<name>A0A9W4CIU6_9CYAN</name>
<dbReference type="AlphaFoldDB" id="A0A9W4CIU6"/>
<dbReference type="InterPro" id="IPR008909">
    <property type="entry name" value="DALR_anticod-bd"/>
</dbReference>
<dbReference type="EC" id="6.1.1.14" evidence="10"/>
<protein>
    <recommendedName>
        <fullName evidence="10">Glycine--tRNA ligase beta subunit</fullName>
        <ecNumber evidence="10">6.1.1.14</ecNumber>
    </recommendedName>
    <alternativeName>
        <fullName evidence="10">Glycyl-tRNA synthetase beta subunit</fullName>
        <shortName evidence="10">GlyRS</shortName>
    </alternativeName>
</protein>
<keyword evidence="3 10" id="KW-0963">Cytoplasm</keyword>
<keyword evidence="7 10" id="KW-0648">Protein biosynthesis</keyword>
<dbReference type="GO" id="GO:0006426">
    <property type="term" value="P:glycyl-tRNA aminoacylation"/>
    <property type="evidence" value="ECO:0007669"/>
    <property type="project" value="UniProtKB-UniRule"/>
</dbReference>
<evidence type="ECO:0000256" key="10">
    <source>
        <dbReference type="HAMAP-Rule" id="MF_00255"/>
    </source>
</evidence>
<dbReference type="NCBIfam" id="TIGR00211">
    <property type="entry name" value="glyS"/>
    <property type="match status" value="1"/>
</dbReference>
<dbReference type="RefSeq" id="WP_254173627.1">
    <property type="nucleotide sequence ID" value="NZ_LR882967.1"/>
</dbReference>
<dbReference type="EMBL" id="LR882967">
    <property type="protein sequence ID" value="CAD5941301.1"/>
    <property type="molecule type" value="Genomic_DNA"/>
</dbReference>
<feature type="region of interest" description="Disordered" evidence="11">
    <location>
        <begin position="63"/>
        <end position="85"/>
    </location>
</feature>
<dbReference type="SUPFAM" id="SSF109604">
    <property type="entry name" value="HD-domain/PDEase-like"/>
    <property type="match status" value="1"/>
</dbReference>
<comment type="subunit">
    <text evidence="10">Tetramer of two alpha and two beta subunits.</text>
</comment>
<accession>A0A9W4CIU6</accession>
<keyword evidence="5 10" id="KW-0547">Nucleotide-binding</keyword>
<keyword evidence="8 10" id="KW-0030">Aminoacyl-tRNA synthetase</keyword>
<gene>
    <name evidence="10 13" type="primary">glyS</name>
    <name evidence="13" type="ORF">NO713_01938</name>
</gene>
<evidence type="ECO:0000256" key="3">
    <source>
        <dbReference type="ARBA" id="ARBA00022490"/>
    </source>
</evidence>
<evidence type="ECO:0000256" key="5">
    <source>
        <dbReference type="ARBA" id="ARBA00022741"/>
    </source>
</evidence>
<organism evidence="13 14">
    <name type="scientific">Planktothrix pseudagardhii</name>
    <dbReference type="NCBI Taxonomy" id="132604"/>
    <lineage>
        <taxon>Bacteria</taxon>
        <taxon>Bacillati</taxon>
        <taxon>Cyanobacteriota</taxon>
        <taxon>Cyanophyceae</taxon>
        <taxon>Oscillatoriophycideae</taxon>
        <taxon>Oscillatoriales</taxon>
        <taxon>Microcoleaceae</taxon>
        <taxon>Planktothrix</taxon>
    </lineage>
</organism>
<dbReference type="PANTHER" id="PTHR30075">
    <property type="entry name" value="GLYCYL-TRNA SYNTHETASE"/>
    <property type="match status" value="1"/>
</dbReference>
<evidence type="ECO:0000313" key="13">
    <source>
        <dbReference type="EMBL" id="CAD5941301.1"/>
    </source>
</evidence>
<comment type="catalytic activity">
    <reaction evidence="9 10">
        <text>tRNA(Gly) + glycine + ATP = glycyl-tRNA(Gly) + AMP + diphosphate</text>
        <dbReference type="Rhea" id="RHEA:16013"/>
        <dbReference type="Rhea" id="RHEA-COMP:9664"/>
        <dbReference type="Rhea" id="RHEA-COMP:9683"/>
        <dbReference type="ChEBI" id="CHEBI:30616"/>
        <dbReference type="ChEBI" id="CHEBI:33019"/>
        <dbReference type="ChEBI" id="CHEBI:57305"/>
        <dbReference type="ChEBI" id="CHEBI:78442"/>
        <dbReference type="ChEBI" id="CHEBI:78522"/>
        <dbReference type="ChEBI" id="CHEBI:456215"/>
        <dbReference type="EC" id="6.1.1.14"/>
    </reaction>
</comment>
<comment type="subcellular location">
    <subcellularLocation>
        <location evidence="1 10">Cytoplasm</location>
    </subcellularLocation>
</comment>
<dbReference type="GO" id="GO:0006420">
    <property type="term" value="P:arginyl-tRNA aminoacylation"/>
    <property type="evidence" value="ECO:0007669"/>
    <property type="project" value="InterPro"/>
</dbReference>
<evidence type="ECO:0000259" key="12">
    <source>
        <dbReference type="Pfam" id="PF05746"/>
    </source>
</evidence>
<dbReference type="InterPro" id="IPR006194">
    <property type="entry name" value="Gly-tRNA-synth_heterodimer"/>
</dbReference>
<evidence type="ECO:0000256" key="8">
    <source>
        <dbReference type="ARBA" id="ARBA00023146"/>
    </source>
</evidence>
<evidence type="ECO:0000256" key="7">
    <source>
        <dbReference type="ARBA" id="ARBA00022917"/>
    </source>
</evidence>
<feature type="domain" description="DALR anticodon binding" evidence="12">
    <location>
        <begin position="620"/>
        <end position="703"/>
    </location>
</feature>
<dbReference type="KEGG" id="ppsu:NO713_01938"/>
<dbReference type="GO" id="GO:0005524">
    <property type="term" value="F:ATP binding"/>
    <property type="evidence" value="ECO:0007669"/>
    <property type="project" value="UniProtKB-UniRule"/>
</dbReference>
<keyword evidence="6 10" id="KW-0067">ATP-binding</keyword>
<dbReference type="GO" id="GO:0004814">
    <property type="term" value="F:arginine-tRNA ligase activity"/>
    <property type="evidence" value="ECO:0007669"/>
    <property type="project" value="InterPro"/>
</dbReference>
<proteinExistence type="inferred from homology"/>
<evidence type="ECO:0000256" key="1">
    <source>
        <dbReference type="ARBA" id="ARBA00004496"/>
    </source>
</evidence>
<dbReference type="InterPro" id="IPR015944">
    <property type="entry name" value="Gly-tRNA-synth_bsu"/>
</dbReference>
<dbReference type="GO" id="GO:0004820">
    <property type="term" value="F:glycine-tRNA ligase activity"/>
    <property type="evidence" value="ECO:0007669"/>
    <property type="project" value="UniProtKB-UniRule"/>
</dbReference>
<dbReference type="Pfam" id="PF02092">
    <property type="entry name" value="tRNA_synt_2f"/>
    <property type="match status" value="1"/>
</dbReference>
<evidence type="ECO:0000256" key="11">
    <source>
        <dbReference type="SAM" id="MobiDB-lite"/>
    </source>
</evidence>
<dbReference type="Proteomes" id="UP001153719">
    <property type="component" value="Chromosome"/>
</dbReference>
<evidence type="ECO:0000256" key="6">
    <source>
        <dbReference type="ARBA" id="ARBA00022840"/>
    </source>
</evidence>
<dbReference type="PANTHER" id="PTHR30075:SF2">
    <property type="entry name" value="GLYCINE--TRNA LIGASE, CHLOROPLASTIC_MITOCHONDRIAL 2"/>
    <property type="match status" value="1"/>
</dbReference>